<name>R0JS54_ANAPL</name>
<protein>
    <submittedName>
        <fullName evidence="2">Uncharacterized protein</fullName>
    </submittedName>
</protein>
<keyword evidence="3" id="KW-1185">Reference proteome</keyword>
<evidence type="ECO:0000256" key="1">
    <source>
        <dbReference type="SAM" id="MobiDB-lite"/>
    </source>
</evidence>
<dbReference type="AlphaFoldDB" id="R0JS54"/>
<organism evidence="2 3">
    <name type="scientific">Anas platyrhynchos</name>
    <name type="common">Mallard</name>
    <name type="synonym">Anas boschas</name>
    <dbReference type="NCBI Taxonomy" id="8839"/>
    <lineage>
        <taxon>Eukaryota</taxon>
        <taxon>Metazoa</taxon>
        <taxon>Chordata</taxon>
        <taxon>Craniata</taxon>
        <taxon>Vertebrata</taxon>
        <taxon>Euteleostomi</taxon>
        <taxon>Archelosauria</taxon>
        <taxon>Archosauria</taxon>
        <taxon>Dinosauria</taxon>
        <taxon>Saurischia</taxon>
        <taxon>Theropoda</taxon>
        <taxon>Coelurosauria</taxon>
        <taxon>Aves</taxon>
        <taxon>Neognathae</taxon>
        <taxon>Galloanserae</taxon>
        <taxon>Anseriformes</taxon>
        <taxon>Anatidae</taxon>
        <taxon>Anatinae</taxon>
        <taxon>Anas</taxon>
    </lineage>
</organism>
<accession>R0JS54</accession>
<dbReference type="EMBL" id="KB743214">
    <property type="protein sequence ID" value="EOB00256.1"/>
    <property type="molecule type" value="Genomic_DNA"/>
</dbReference>
<evidence type="ECO:0000313" key="3">
    <source>
        <dbReference type="Proteomes" id="UP000296049"/>
    </source>
</evidence>
<evidence type="ECO:0000313" key="2">
    <source>
        <dbReference type="EMBL" id="EOB00256.1"/>
    </source>
</evidence>
<gene>
    <name evidence="2" type="ORF">Anapl_08749</name>
</gene>
<sequence>MMLCSRTAPENWQPMAVSAFWHTRVSFPVTAFATALEFTMRGLRPKCDRPFWSLHIPVTNNCSVITHTLSSTNTPFDCECQKQCCSYLLSFLESGRAEVKKKTKVDLHDLRQRATAARNPKPNVATKRHTSPLLRVQTELADDGLPPPSSLVYHEFGCDINFKVFRITLSKPPAWRDKAPPQKRSSSGQCPAVAEPGIAAGSRSFDVLKTEQQRDGTELICSGSVSFCSPAVKLKARRESGTLQPLPCYPPYHRPSLVQSRENKF</sequence>
<reference evidence="3" key="1">
    <citation type="journal article" date="2013" name="Nat. Genet.">
        <title>The duck genome and transcriptome provide insight into an avian influenza virus reservoir species.</title>
        <authorList>
            <person name="Huang Y."/>
            <person name="Li Y."/>
            <person name="Burt D.W."/>
            <person name="Chen H."/>
            <person name="Zhang Y."/>
            <person name="Qian W."/>
            <person name="Kim H."/>
            <person name="Gan S."/>
            <person name="Zhao Y."/>
            <person name="Li J."/>
            <person name="Yi K."/>
            <person name="Feng H."/>
            <person name="Zhu P."/>
            <person name="Li B."/>
            <person name="Liu Q."/>
            <person name="Fairley S."/>
            <person name="Magor K.E."/>
            <person name="Du Z."/>
            <person name="Hu X."/>
            <person name="Goodman L."/>
            <person name="Tafer H."/>
            <person name="Vignal A."/>
            <person name="Lee T."/>
            <person name="Kim K.W."/>
            <person name="Sheng Z."/>
            <person name="An Y."/>
            <person name="Searle S."/>
            <person name="Herrero J."/>
            <person name="Groenen M.A."/>
            <person name="Crooijmans R.P."/>
            <person name="Faraut T."/>
            <person name="Cai Q."/>
            <person name="Webster R.G."/>
            <person name="Aldridge J.R."/>
            <person name="Warren W.C."/>
            <person name="Bartschat S."/>
            <person name="Kehr S."/>
            <person name="Marz M."/>
            <person name="Stadler P.F."/>
            <person name="Smith J."/>
            <person name="Kraus R.H."/>
            <person name="Zhao Y."/>
            <person name="Ren L."/>
            <person name="Fei J."/>
            <person name="Morisson M."/>
            <person name="Kaiser P."/>
            <person name="Griffin D.K."/>
            <person name="Rao M."/>
            <person name="Pitel F."/>
            <person name="Wang J."/>
            <person name="Li N."/>
        </authorList>
    </citation>
    <scope>NUCLEOTIDE SEQUENCE [LARGE SCALE GENOMIC DNA]</scope>
</reference>
<proteinExistence type="predicted"/>
<feature type="region of interest" description="Disordered" evidence="1">
    <location>
        <begin position="173"/>
        <end position="195"/>
    </location>
</feature>
<dbReference type="Proteomes" id="UP000296049">
    <property type="component" value="Unassembled WGS sequence"/>
</dbReference>